<comment type="similarity">
    <text evidence="3">Belongs to the VAM6/VPS39 family.</text>
</comment>
<comment type="caution">
    <text evidence="7">The sequence shown here is derived from an EMBL/GenBank/DDBJ whole genome shotgun (WGS) entry which is preliminary data.</text>
</comment>
<keyword evidence="8" id="KW-1185">Reference proteome</keyword>
<evidence type="ECO:0000313" key="8">
    <source>
        <dbReference type="Proteomes" id="UP000226431"/>
    </source>
</evidence>
<reference evidence="7 8" key="1">
    <citation type="submission" date="2017-06" db="EMBL/GenBank/DDBJ databases">
        <title>Ant-infecting Ophiocordyceps genomes reveal a high diversity of potential behavioral manipulation genes and a possible major role for enterotoxins.</title>
        <authorList>
            <person name="De Bekker C."/>
            <person name="Evans H.C."/>
            <person name="Brachmann A."/>
            <person name="Hughes D.P."/>
        </authorList>
    </citation>
    <scope>NUCLEOTIDE SEQUENCE [LARGE SCALE GENOMIC DNA]</scope>
    <source>
        <strain evidence="7 8">Map16</strain>
    </source>
</reference>
<dbReference type="GO" id="GO:0012505">
    <property type="term" value="C:endomembrane system"/>
    <property type="evidence" value="ECO:0007669"/>
    <property type="project" value="UniProtKB-SubCell"/>
</dbReference>
<dbReference type="PANTHER" id="PTHR12894">
    <property type="entry name" value="CNH DOMAIN CONTAINING"/>
    <property type="match status" value="1"/>
</dbReference>
<name>A0A2C5YWQ2_9HYPO</name>
<feature type="compositionally biased region" description="Basic and acidic residues" evidence="5">
    <location>
        <begin position="726"/>
        <end position="742"/>
    </location>
</feature>
<dbReference type="GO" id="GO:0034058">
    <property type="term" value="P:endosomal vesicle fusion"/>
    <property type="evidence" value="ECO:0007669"/>
    <property type="project" value="TreeGrafter"/>
</dbReference>
<dbReference type="Pfam" id="PF10367">
    <property type="entry name" value="zf-Vps39_C"/>
    <property type="match status" value="1"/>
</dbReference>
<accession>A0A2C5YWQ2</accession>
<dbReference type="PANTHER" id="PTHR12894:SF49">
    <property type="entry name" value="VAM6_VPS39-LIKE PROTEIN"/>
    <property type="match status" value="1"/>
</dbReference>
<dbReference type="Pfam" id="PF23556">
    <property type="entry name" value="TPR_Vps41"/>
    <property type="match status" value="1"/>
</dbReference>
<protein>
    <recommendedName>
        <fullName evidence="6">CNH domain-containing protein</fullName>
    </recommendedName>
</protein>
<feature type="region of interest" description="Disordered" evidence="5">
    <location>
        <begin position="656"/>
        <end position="689"/>
    </location>
</feature>
<dbReference type="PROSITE" id="PS50236">
    <property type="entry name" value="CHCR"/>
    <property type="match status" value="1"/>
</dbReference>
<dbReference type="InterPro" id="IPR000547">
    <property type="entry name" value="Clathrin_H-chain/VPS_repeat"/>
</dbReference>
<organism evidence="7 8">
    <name type="scientific">Ophiocordyceps camponoti-rufipedis</name>
    <dbReference type="NCBI Taxonomy" id="2004952"/>
    <lineage>
        <taxon>Eukaryota</taxon>
        <taxon>Fungi</taxon>
        <taxon>Dikarya</taxon>
        <taxon>Ascomycota</taxon>
        <taxon>Pezizomycotina</taxon>
        <taxon>Sordariomycetes</taxon>
        <taxon>Hypocreomycetidae</taxon>
        <taxon>Hypocreales</taxon>
        <taxon>Ophiocordycipitaceae</taxon>
        <taxon>Ophiocordyceps</taxon>
    </lineage>
</organism>
<dbReference type="GO" id="GO:0006914">
    <property type="term" value="P:autophagy"/>
    <property type="evidence" value="ECO:0007669"/>
    <property type="project" value="TreeGrafter"/>
</dbReference>
<dbReference type="GO" id="GO:0006886">
    <property type="term" value="P:intracellular protein transport"/>
    <property type="evidence" value="ECO:0007669"/>
    <property type="project" value="UniProtKB-UniRule"/>
</dbReference>
<feature type="region of interest" description="Disordered" evidence="5">
    <location>
        <begin position="723"/>
        <end position="749"/>
    </location>
</feature>
<feature type="compositionally biased region" description="Basic and acidic residues" evidence="5">
    <location>
        <begin position="677"/>
        <end position="689"/>
    </location>
</feature>
<dbReference type="InterPro" id="IPR019452">
    <property type="entry name" value="VPS39/TGF_beta_rcpt-assoc_1"/>
</dbReference>
<evidence type="ECO:0000256" key="3">
    <source>
        <dbReference type="ARBA" id="ARBA00038201"/>
    </source>
</evidence>
<dbReference type="STRING" id="2004952.A0A2C5YWQ2"/>
<feature type="region of interest" description="Disordered" evidence="5">
    <location>
        <begin position="198"/>
        <end position="226"/>
    </location>
</feature>
<feature type="domain" description="CNH" evidence="6">
    <location>
        <begin position="168"/>
        <end position="493"/>
    </location>
</feature>
<dbReference type="GO" id="GO:0000329">
    <property type="term" value="C:fungal-type vacuole membrane"/>
    <property type="evidence" value="ECO:0007669"/>
    <property type="project" value="TreeGrafter"/>
</dbReference>
<feature type="compositionally biased region" description="Polar residues" evidence="5">
    <location>
        <begin position="209"/>
        <end position="226"/>
    </location>
</feature>
<evidence type="ECO:0000256" key="4">
    <source>
        <dbReference type="PROSITE-ProRule" id="PRU01006"/>
    </source>
</evidence>
<comment type="subcellular location">
    <subcellularLocation>
        <location evidence="1">Endomembrane system</location>
        <topology evidence="1">Peripheral membrane protein</topology>
    </subcellularLocation>
</comment>
<dbReference type="InterPro" id="IPR019453">
    <property type="entry name" value="VPS39/TGFA1_Znf"/>
</dbReference>
<dbReference type="PROSITE" id="PS50219">
    <property type="entry name" value="CNH"/>
    <property type="match status" value="1"/>
</dbReference>
<evidence type="ECO:0000256" key="1">
    <source>
        <dbReference type="ARBA" id="ARBA00004184"/>
    </source>
</evidence>
<feature type="region of interest" description="Disordered" evidence="5">
    <location>
        <begin position="1"/>
        <end position="66"/>
    </location>
</feature>
<feature type="repeat" description="CHCR" evidence="4">
    <location>
        <begin position="884"/>
        <end position="1043"/>
    </location>
</feature>
<evidence type="ECO:0000256" key="2">
    <source>
        <dbReference type="ARBA" id="ARBA00023136"/>
    </source>
</evidence>
<dbReference type="Pfam" id="PF10366">
    <property type="entry name" value="Vps39_1"/>
    <property type="match status" value="1"/>
</dbReference>
<feature type="compositionally biased region" description="Low complexity" evidence="5">
    <location>
        <begin position="12"/>
        <end position="26"/>
    </location>
</feature>
<keyword evidence="2" id="KW-0472">Membrane</keyword>
<feature type="compositionally biased region" description="Polar residues" evidence="5">
    <location>
        <begin position="49"/>
        <end position="64"/>
    </location>
</feature>
<dbReference type="InterPro" id="IPR001180">
    <property type="entry name" value="CNH_dom"/>
</dbReference>
<gene>
    <name evidence="7" type="ORF">CDD80_4813</name>
</gene>
<sequence>MPSRAAIASRPNAHSTNAAMSAATTNDPKPFPTGPSTRRVSEAEARTAQGRSRTNKPRGTSPSSLIHARKATASAGYSSILNEALARQEARVEVLRFYADGLEQLSQSCMDKSALHRRVTRSLDETLMAAFRNAAASLSSRSRSRLDRSVMLSAFTARPIIELRPRDKSRIETILAYGDRILVGLNSGALRVYRLNELSTPTDHPPDSQEVQAQHGNDSAVPSTTKPTDLLREVDKFSSRAIEQLAIIKEANIIISLSNYHVSLHDLQTYELIETLSRSRNASCFAVTSNIVKDPDTSIPEIISRLAVAVKRRLLLWSWHESELHDDVGEIVLSESIRTVTWASATKLVCGMNGGYVMVDSVTHEVEDIVSPGMVGAGTQGSRFGAVSSAGMGYMGLGGYMPRPLAAKLANDEMLLAKDINTLFIKADGKPLDRRQIPWPSAPESIGFSYPYILALQPPSKGFLEVRNPDTLSLLQSISLPGAAQLHFPPPTVSLAHAGKGFHISSERCVWKMAATDYDSQVEELVDGHSFDEAISVLNMLEDALLKNKKETLREVKMLKAEMLFKKRKHRQAMDLMNEDDVQAPPERVLRLFPPQISGELSRWAHQDGDGGDEVVAVKKPNGPVPEGSEGLADHLMMHNPIGGFAKLFRASSKKGPSDAASVASVKKDAADEDDTESAKESSATEDRPLEGKDLVKAVLELNSYLAGTRARLQRVLDPVTGKLKPRSDRQESTEEAAERFLRTTQSESEQRLETELRATFKLVDTTLFRSYMLSQPSLASSLFRIPNFCDPDVVNEKLLEHNRFTELVDFFYGKKLHKEALQLLYKFGSATKPDEAAPTLHGPDRSIQYLQSLPPSEMDLILEHAAWTLASNPDYAMEIFVGDTENAETLPRDRVVAFLQSIDTKLERQYLEHIINELDDMTPDFHNRLVDLYVKNLGATSKGPEWDGLMAKFIRFLRSSRQVYSLTKALGLIPRDDAAFSEARAVVLSNMGEHREALEIYVFRMKDYAKAEEYCNRLYKAQEATRSSAADSPASLAPEDPAKSIYHTLLSLYLKPPATHKQQLEPALDLLSKHGSRLPASSTLGLVPDDLPVRALEAYFRGRIRSVNSHVNESRIVAGLRKAEGISVAARLHLGDDAAGGQGGRNRHVTISDERHCVVCHKKLGGAMRIGGSVVAVLPDNTAVHYGCLNRATGQKADRLQAPSWARGG</sequence>
<dbReference type="EMBL" id="NJES01000452">
    <property type="protein sequence ID" value="PHH72053.1"/>
    <property type="molecule type" value="Genomic_DNA"/>
</dbReference>
<dbReference type="OrthoDB" id="10260443at2759"/>
<dbReference type="Proteomes" id="UP000226431">
    <property type="component" value="Unassembled WGS sequence"/>
</dbReference>
<dbReference type="AlphaFoldDB" id="A0A2C5YWQ2"/>
<dbReference type="Pfam" id="PF00780">
    <property type="entry name" value="CNH"/>
    <property type="match status" value="1"/>
</dbReference>
<proteinExistence type="inferred from homology"/>
<evidence type="ECO:0000256" key="5">
    <source>
        <dbReference type="SAM" id="MobiDB-lite"/>
    </source>
</evidence>
<evidence type="ECO:0000313" key="7">
    <source>
        <dbReference type="EMBL" id="PHH72053.1"/>
    </source>
</evidence>
<dbReference type="InterPro" id="IPR032914">
    <property type="entry name" value="Vam6/VPS39/TRAP1"/>
</dbReference>
<evidence type="ECO:0000259" key="6">
    <source>
        <dbReference type="PROSITE" id="PS50219"/>
    </source>
</evidence>